<organism evidence="3 4">
    <name type="scientific">Liparis tanakae</name>
    <name type="common">Tanaka's snailfish</name>
    <dbReference type="NCBI Taxonomy" id="230148"/>
    <lineage>
        <taxon>Eukaryota</taxon>
        <taxon>Metazoa</taxon>
        <taxon>Chordata</taxon>
        <taxon>Craniata</taxon>
        <taxon>Vertebrata</taxon>
        <taxon>Euteleostomi</taxon>
        <taxon>Actinopterygii</taxon>
        <taxon>Neopterygii</taxon>
        <taxon>Teleostei</taxon>
        <taxon>Neoteleostei</taxon>
        <taxon>Acanthomorphata</taxon>
        <taxon>Eupercaria</taxon>
        <taxon>Perciformes</taxon>
        <taxon>Cottioidei</taxon>
        <taxon>Cottales</taxon>
        <taxon>Liparidae</taxon>
        <taxon>Liparis</taxon>
    </lineage>
</organism>
<comment type="caution">
    <text evidence="3">The sequence shown here is derived from an EMBL/GenBank/DDBJ whole genome shotgun (WGS) entry which is preliminary data.</text>
</comment>
<keyword evidence="4" id="KW-1185">Reference proteome</keyword>
<feature type="region of interest" description="Disordered" evidence="1">
    <location>
        <begin position="57"/>
        <end position="96"/>
    </location>
</feature>
<gene>
    <name evidence="3" type="ORF">EYF80_034297</name>
</gene>
<reference evidence="3 4" key="1">
    <citation type="submission" date="2019-03" db="EMBL/GenBank/DDBJ databases">
        <title>First draft genome of Liparis tanakae, snailfish: a comprehensive survey of snailfish specific genes.</title>
        <authorList>
            <person name="Kim W."/>
            <person name="Song I."/>
            <person name="Jeong J.-H."/>
            <person name="Kim D."/>
            <person name="Kim S."/>
            <person name="Ryu S."/>
            <person name="Song J.Y."/>
            <person name="Lee S.K."/>
        </authorList>
    </citation>
    <scope>NUCLEOTIDE SEQUENCE [LARGE SCALE GENOMIC DNA]</scope>
    <source>
        <tissue evidence="3">Muscle</tissue>
    </source>
</reference>
<evidence type="ECO:0000256" key="1">
    <source>
        <dbReference type="SAM" id="MobiDB-lite"/>
    </source>
</evidence>
<feature type="compositionally biased region" description="Basic and acidic residues" evidence="1">
    <location>
        <begin position="81"/>
        <end position="90"/>
    </location>
</feature>
<dbReference type="AlphaFoldDB" id="A0A4Z2GQV1"/>
<keyword evidence="2" id="KW-0472">Membrane</keyword>
<feature type="transmembrane region" description="Helical" evidence="2">
    <location>
        <begin position="22"/>
        <end position="45"/>
    </location>
</feature>
<accession>A0A4Z2GQV1</accession>
<dbReference type="EMBL" id="SRLO01000454">
    <property type="protein sequence ID" value="TNN55475.1"/>
    <property type="molecule type" value="Genomic_DNA"/>
</dbReference>
<sequence>MHSYIPESSCWKLGISRTAFEFFIFTLLGKGMPLVLLQLISGTGLQNKTDIEKKKEAPAFPWEDIPRHGKCNSHQCRSNGRPRERERNKMDYGASVALPRHTASIPRVPERLGRFVGRHVDQRERDGWN</sequence>
<evidence type="ECO:0000313" key="4">
    <source>
        <dbReference type="Proteomes" id="UP000314294"/>
    </source>
</evidence>
<evidence type="ECO:0000256" key="2">
    <source>
        <dbReference type="SAM" id="Phobius"/>
    </source>
</evidence>
<protein>
    <submittedName>
        <fullName evidence="3">Uncharacterized protein</fullName>
    </submittedName>
</protein>
<proteinExistence type="predicted"/>
<keyword evidence="2" id="KW-1133">Transmembrane helix</keyword>
<name>A0A4Z2GQV1_9TELE</name>
<keyword evidence="2" id="KW-0812">Transmembrane</keyword>
<evidence type="ECO:0000313" key="3">
    <source>
        <dbReference type="EMBL" id="TNN55475.1"/>
    </source>
</evidence>
<dbReference type="Proteomes" id="UP000314294">
    <property type="component" value="Unassembled WGS sequence"/>
</dbReference>